<feature type="domain" description="C2H2-type" evidence="7">
    <location>
        <begin position="218"/>
        <end position="246"/>
    </location>
</feature>
<dbReference type="InterPro" id="IPR036236">
    <property type="entry name" value="Znf_C2H2_sf"/>
</dbReference>
<dbReference type="PANTHER" id="PTHR19818">
    <property type="entry name" value="ZINC FINGER PROTEIN ZIC AND GLI"/>
    <property type="match status" value="1"/>
</dbReference>
<evidence type="ECO:0000256" key="1">
    <source>
        <dbReference type="ARBA" id="ARBA00022723"/>
    </source>
</evidence>
<proteinExistence type="predicted"/>
<feature type="domain" description="C2H2-type" evidence="7">
    <location>
        <begin position="247"/>
        <end position="274"/>
    </location>
</feature>
<dbReference type="PANTHER" id="PTHR19818:SF139">
    <property type="entry name" value="PAIR-RULE PROTEIN ODD-PAIRED"/>
    <property type="match status" value="1"/>
</dbReference>
<dbReference type="GO" id="GO:0008270">
    <property type="term" value="F:zinc ion binding"/>
    <property type="evidence" value="ECO:0007669"/>
    <property type="project" value="UniProtKB-KW"/>
</dbReference>
<keyword evidence="3 5" id="KW-0863">Zinc-finger</keyword>
<reference evidence="9 10" key="1">
    <citation type="submission" date="2015-10" db="EMBL/GenBank/DDBJ databases">
        <title>Draft genomes sequences of Candida glabrata isolates 1A, 1B, 2A, 2B, 3A and 3B.</title>
        <authorList>
            <person name="Haavelsrud O.E."/>
            <person name="Gaustad P."/>
        </authorList>
    </citation>
    <scope>NUCLEOTIDE SEQUENCE [LARGE SCALE GENOMIC DNA]</scope>
    <source>
        <strain evidence="9">910700640</strain>
    </source>
</reference>
<dbReference type="PROSITE" id="PS00028">
    <property type="entry name" value="ZINC_FINGER_C2H2_1"/>
    <property type="match status" value="2"/>
</dbReference>
<dbReference type="GO" id="GO:0000978">
    <property type="term" value="F:RNA polymerase II cis-regulatory region sequence-specific DNA binding"/>
    <property type="evidence" value="ECO:0007669"/>
    <property type="project" value="TreeGrafter"/>
</dbReference>
<dbReference type="SMART" id="SM00355">
    <property type="entry name" value="ZnF_C2H2"/>
    <property type="match status" value="2"/>
</dbReference>
<organism evidence="9 10">
    <name type="scientific">Candida glabrata</name>
    <name type="common">Yeast</name>
    <name type="synonym">Torulopsis glabrata</name>
    <dbReference type="NCBI Taxonomy" id="5478"/>
    <lineage>
        <taxon>Eukaryota</taxon>
        <taxon>Fungi</taxon>
        <taxon>Dikarya</taxon>
        <taxon>Ascomycota</taxon>
        <taxon>Saccharomycotina</taxon>
        <taxon>Saccharomycetes</taxon>
        <taxon>Saccharomycetales</taxon>
        <taxon>Saccharomycetaceae</taxon>
        <taxon>Nakaseomyces</taxon>
    </lineage>
</organism>
<dbReference type="FunFam" id="3.30.160.60:FF:002770">
    <property type="entry name" value="ZNF256 isoform 1"/>
    <property type="match status" value="1"/>
</dbReference>
<comment type="caution">
    <text evidence="9">The sequence shown here is derived from an EMBL/GenBank/DDBJ whole genome shotgun (WGS) entry which is preliminary data.</text>
</comment>
<dbReference type="GO" id="GO:0005634">
    <property type="term" value="C:nucleus"/>
    <property type="evidence" value="ECO:0007669"/>
    <property type="project" value="UniProtKB-ARBA"/>
</dbReference>
<evidence type="ECO:0000256" key="3">
    <source>
        <dbReference type="ARBA" id="ARBA00022771"/>
    </source>
</evidence>
<name>A0A0W0DQ61_CANGB</name>
<feature type="compositionally biased region" description="Basic residues" evidence="6">
    <location>
        <begin position="264"/>
        <end position="279"/>
    </location>
</feature>
<evidence type="ECO:0000313" key="9">
    <source>
        <dbReference type="EMBL" id="KTB13821.1"/>
    </source>
</evidence>
<evidence type="ECO:0000259" key="7">
    <source>
        <dbReference type="PROSITE" id="PS50157"/>
    </source>
</evidence>
<accession>A0A0W0DQ61</accession>
<sequence>MSTELDLQMMLFDQFLNSSEATLAIQDTSITSGDEYEQAKDSFSSPPLFASDMLDMSSLNMDLSSTDTTATNTTVTTPSQDNILFNEKFLEFNFTQFDFSNNSNYKKNSSLQNATPSPLHINEEVSSQIQNADPIDLNNLLNLNPDMFVPSPTSGSMNASPLSTNNNSNNYASSAATPISSLSKKRSKSLTATQNNRGSIPKIRGRKPSLLFDDAKIFKCDMCERRFKRQEHLKRHVSSLHMGERPYSCDICLKSFSRSDNLNQHKRTHNNPHPNKRRTSSSATAPEKTTPAHSNEDDLK</sequence>
<evidence type="ECO:0000256" key="4">
    <source>
        <dbReference type="ARBA" id="ARBA00022833"/>
    </source>
</evidence>
<keyword evidence="1" id="KW-0479">Metal-binding</keyword>
<evidence type="ECO:0000256" key="2">
    <source>
        <dbReference type="ARBA" id="ARBA00022737"/>
    </source>
</evidence>
<dbReference type="OrthoDB" id="654211at2759"/>
<evidence type="ECO:0000313" key="8">
    <source>
        <dbReference type="EMBL" id="KTB11645.1"/>
    </source>
</evidence>
<gene>
    <name evidence="9" type="ORF">AO440_005679</name>
    <name evidence="8" type="ORF">AO440_005941</name>
</gene>
<dbReference type="GO" id="GO:0045944">
    <property type="term" value="P:positive regulation of transcription by RNA polymerase II"/>
    <property type="evidence" value="ECO:0007669"/>
    <property type="project" value="UniProtKB-ARBA"/>
</dbReference>
<evidence type="ECO:0000256" key="5">
    <source>
        <dbReference type="PROSITE-ProRule" id="PRU00042"/>
    </source>
</evidence>
<feature type="region of interest" description="Disordered" evidence="6">
    <location>
        <begin position="152"/>
        <end position="205"/>
    </location>
</feature>
<dbReference type="Pfam" id="PF13912">
    <property type="entry name" value="zf-C2H2_6"/>
    <property type="match status" value="1"/>
</dbReference>
<dbReference type="Pfam" id="PF00096">
    <property type="entry name" value="zf-C2H2"/>
    <property type="match status" value="1"/>
</dbReference>
<dbReference type="EMBL" id="LLZZ01000032">
    <property type="protein sequence ID" value="KTB11645.1"/>
    <property type="molecule type" value="Genomic_DNA"/>
</dbReference>
<dbReference type="AlphaFoldDB" id="A0A0W0DQ61"/>
<dbReference type="Proteomes" id="UP000054886">
    <property type="component" value="Unassembled WGS sequence"/>
</dbReference>
<dbReference type="InterPro" id="IPR050329">
    <property type="entry name" value="GLI_C2H2-zinc-finger"/>
</dbReference>
<feature type="region of interest" description="Disordered" evidence="6">
    <location>
        <begin position="262"/>
        <end position="300"/>
    </location>
</feature>
<dbReference type="VEuPathDB" id="FungiDB:CAGL0L06072g"/>
<keyword evidence="2" id="KW-0677">Repeat</keyword>
<dbReference type="InterPro" id="IPR013087">
    <property type="entry name" value="Znf_C2H2_type"/>
</dbReference>
<keyword evidence="4" id="KW-0862">Zinc</keyword>
<dbReference type="GO" id="GO:0000981">
    <property type="term" value="F:DNA-binding transcription factor activity, RNA polymerase II-specific"/>
    <property type="evidence" value="ECO:0007669"/>
    <property type="project" value="TreeGrafter"/>
</dbReference>
<dbReference type="PROSITE" id="PS50157">
    <property type="entry name" value="ZINC_FINGER_C2H2_2"/>
    <property type="match status" value="2"/>
</dbReference>
<dbReference type="VEuPathDB" id="FungiDB:GW608_L09185"/>
<evidence type="ECO:0000313" key="10">
    <source>
        <dbReference type="Proteomes" id="UP000054886"/>
    </source>
</evidence>
<evidence type="ECO:0000256" key="6">
    <source>
        <dbReference type="SAM" id="MobiDB-lite"/>
    </source>
</evidence>
<protein>
    <submittedName>
        <fullName evidence="9">Zinc finger protein</fullName>
    </submittedName>
</protein>
<dbReference type="VEuPathDB" id="FungiDB:GVI51_L05929"/>
<dbReference type="SUPFAM" id="SSF57667">
    <property type="entry name" value="beta-beta-alpha zinc fingers"/>
    <property type="match status" value="1"/>
</dbReference>
<dbReference type="Gene3D" id="3.30.160.60">
    <property type="entry name" value="Classic Zinc Finger"/>
    <property type="match status" value="2"/>
</dbReference>
<dbReference type="VEuPathDB" id="FungiDB:B1J91_L06072g"/>
<dbReference type="EMBL" id="LLZZ01000004">
    <property type="protein sequence ID" value="KTB13821.1"/>
    <property type="molecule type" value="Genomic_DNA"/>
</dbReference>
<feature type="compositionally biased region" description="Low complexity" evidence="6">
    <location>
        <begin position="158"/>
        <end position="182"/>
    </location>
</feature>
<dbReference type="VEuPathDB" id="FungiDB:GWK60_L09163"/>